<dbReference type="EMBL" id="BLXT01005154">
    <property type="protein sequence ID" value="GFO20287.1"/>
    <property type="molecule type" value="Genomic_DNA"/>
</dbReference>
<evidence type="ECO:0000313" key="2">
    <source>
        <dbReference type="Proteomes" id="UP000735302"/>
    </source>
</evidence>
<evidence type="ECO:0000313" key="1">
    <source>
        <dbReference type="EMBL" id="GFO20287.1"/>
    </source>
</evidence>
<accession>A0AAV4BLS3</accession>
<sequence>MRYDQDMKETVEQDRLDDILKQFQLERISTLSNINIVGNLRECLGPPWREVIAPELSRSSRLRAELQIRLLNGDLSPP</sequence>
<dbReference type="AlphaFoldDB" id="A0AAV4BLS3"/>
<comment type="caution">
    <text evidence="1">The sequence shown here is derived from an EMBL/GenBank/DDBJ whole genome shotgun (WGS) entry which is preliminary data.</text>
</comment>
<dbReference type="Proteomes" id="UP000735302">
    <property type="component" value="Unassembled WGS sequence"/>
</dbReference>
<proteinExistence type="predicted"/>
<reference evidence="1 2" key="1">
    <citation type="journal article" date="2021" name="Elife">
        <title>Chloroplast acquisition without the gene transfer in kleptoplastic sea slugs, Plakobranchus ocellatus.</title>
        <authorList>
            <person name="Maeda T."/>
            <person name="Takahashi S."/>
            <person name="Yoshida T."/>
            <person name="Shimamura S."/>
            <person name="Takaki Y."/>
            <person name="Nagai Y."/>
            <person name="Toyoda A."/>
            <person name="Suzuki Y."/>
            <person name="Arimoto A."/>
            <person name="Ishii H."/>
            <person name="Satoh N."/>
            <person name="Nishiyama T."/>
            <person name="Hasebe M."/>
            <person name="Maruyama T."/>
            <person name="Minagawa J."/>
            <person name="Obokata J."/>
            <person name="Shigenobu S."/>
        </authorList>
    </citation>
    <scope>NUCLEOTIDE SEQUENCE [LARGE SCALE GENOMIC DNA]</scope>
</reference>
<gene>
    <name evidence="1" type="ORF">PoB_004679200</name>
</gene>
<organism evidence="1 2">
    <name type="scientific">Plakobranchus ocellatus</name>
    <dbReference type="NCBI Taxonomy" id="259542"/>
    <lineage>
        <taxon>Eukaryota</taxon>
        <taxon>Metazoa</taxon>
        <taxon>Spiralia</taxon>
        <taxon>Lophotrochozoa</taxon>
        <taxon>Mollusca</taxon>
        <taxon>Gastropoda</taxon>
        <taxon>Heterobranchia</taxon>
        <taxon>Euthyneura</taxon>
        <taxon>Panpulmonata</taxon>
        <taxon>Sacoglossa</taxon>
        <taxon>Placobranchoidea</taxon>
        <taxon>Plakobranchidae</taxon>
        <taxon>Plakobranchus</taxon>
    </lineage>
</organism>
<keyword evidence="2" id="KW-1185">Reference proteome</keyword>
<protein>
    <submittedName>
        <fullName evidence="1">Uncharacterized protein</fullName>
    </submittedName>
</protein>
<name>A0AAV4BLS3_9GAST</name>